<reference evidence="1" key="1">
    <citation type="journal article" date="2021" name="Proc. Natl. Acad. Sci. U.S.A.">
        <title>A Catalog of Tens of Thousands of Viruses from Human Metagenomes Reveals Hidden Associations with Chronic Diseases.</title>
        <authorList>
            <person name="Tisza M.J."/>
            <person name="Buck C.B."/>
        </authorList>
    </citation>
    <scope>NUCLEOTIDE SEQUENCE</scope>
    <source>
        <strain evidence="1">CtNQV2</strain>
    </source>
</reference>
<organism evidence="1">
    <name type="scientific">Myoviridae sp. ctNQV2</name>
    <dbReference type="NCBI Taxonomy" id="2827683"/>
    <lineage>
        <taxon>Viruses</taxon>
        <taxon>Duplodnaviria</taxon>
        <taxon>Heunggongvirae</taxon>
        <taxon>Uroviricota</taxon>
        <taxon>Caudoviricetes</taxon>
    </lineage>
</organism>
<evidence type="ECO:0000313" key="1">
    <source>
        <dbReference type="EMBL" id="DAF43826.1"/>
    </source>
</evidence>
<accession>A0A8S5RZL7</accession>
<dbReference type="EMBL" id="BK032510">
    <property type="protein sequence ID" value="DAF43826.1"/>
    <property type="molecule type" value="Genomic_DNA"/>
</dbReference>
<proteinExistence type="predicted"/>
<name>A0A8S5RZL7_9CAUD</name>
<sequence length="193" mass="23261">MKIEIEVDIEGLLAQSTLHKLKSGIYPFPKEYAKIPSVRKLINKRIKELDIEGIKFIPIRRKLLKNKYWKIVERCSNATIVKYVEICSLKENDERGGRFVGNILTFYRWFRDISDIHTNKDMNIEYKRSSTEDLMRFFSLWKYIDDYKKSSIDYYYYNKNLDAEELIPLTKKEYEQKIEEISSLIRIEHEKIL</sequence>
<protein>
    <submittedName>
        <fullName evidence="1">Uncharacterized protein</fullName>
    </submittedName>
</protein>